<comment type="similarity">
    <text evidence="1 3">Belongs to the class-III pyridoxal-phosphate-dependent aminotransferase family.</text>
</comment>
<evidence type="ECO:0000256" key="1">
    <source>
        <dbReference type="ARBA" id="ARBA00008954"/>
    </source>
</evidence>
<dbReference type="PROSITE" id="PS00600">
    <property type="entry name" value="AA_TRANSFER_CLASS_3"/>
    <property type="match status" value="1"/>
</dbReference>
<dbReference type="GO" id="GO:0030170">
    <property type="term" value="F:pyridoxal phosphate binding"/>
    <property type="evidence" value="ECO:0007669"/>
    <property type="project" value="InterPro"/>
</dbReference>
<gene>
    <name evidence="4" type="ORF">E2R57_21235</name>
</gene>
<dbReference type="PIRSF" id="PIRSF000521">
    <property type="entry name" value="Transaminase_4ab_Lys_Orn"/>
    <property type="match status" value="1"/>
</dbReference>
<dbReference type="EMBL" id="SMZQ01000021">
    <property type="protein sequence ID" value="TDL31597.1"/>
    <property type="molecule type" value="Genomic_DNA"/>
</dbReference>
<dbReference type="Proteomes" id="UP000294621">
    <property type="component" value="Unassembled WGS sequence"/>
</dbReference>
<evidence type="ECO:0000256" key="2">
    <source>
        <dbReference type="ARBA" id="ARBA00022898"/>
    </source>
</evidence>
<keyword evidence="4" id="KW-0808">Transferase</keyword>
<name>A0A4R5XMB9_9MICC</name>
<dbReference type="InterPro" id="IPR049704">
    <property type="entry name" value="Aminotrans_3_PPA_site"/>
</dbReference>
<dbReference type="CDD" id="cd00610">
    <property type="entry name" value="OAT_like"/>
    <property type="match status" value="1"/>
</dbReference>
<keyword evidence="4" id="KW-0032">Aminotransferase</keyword>
<dbReference type="PANTHER" id="PTHR45688:SF13">
    <property type="entry name" value="ALANINE--GLYOXYLATE AMINOTRANSFERASE 2-LIKE"/>
    <property type="match status" value="1"/>
</dbReference>
<evidence type="ECO:0000256" key="3">
    <source>
        <dbReference type="RuleBase" id="RU003560"/>
    </source>
</evidence>
<dbReference type="InterPro" id="IPR005814">
    <property type="entry name" value="Aminotrans_3"/>
</dbReference>
<dbReference type="Pfam" id="PF00202">
    <property type="entry name" value="Aminotran_3"/>
    <property type="match status" value="1"/>
</dbReference>
<dbReference type="OrthoDB" id="9801834at2"/>
<sequence length="446" mass="48383">MTFETATEPAPDALLQESLIDRRERTLGRHSPLFYATPLEIVAGEGVWVHDATGKTYLDVYNNVPHVGHSNPVVREAITAQLQTVNLHTRYLNSRVVEYAEKLLALFDSPLERVFFTNSGSEANELALRIARQHTGNTGILISDHSYHGNTTTLAELTTGLQVKEPLGAHVRPLRIPDAAGLTQAKGKRLLQEALRDVDAAISSLQAEGCGVSAILYDPLFSTEGLVQTPDGYIEAVTDRVRAAGGLVIADEVQSGFGRTGNHMWGHQAFGTTPDLVTLGKPMGNGHPVGGVITTQALMEEFGENNTYFNTFAGNPVSSAAGHAVLHVMEENGLVENAHQLGKFIADALAALAKGNPRIKSVRGRGLFFGLEIVNPEDATPDPAATKALTEEMRSRGVLIGKIGRHENVLKMRPPLVFELKHAQHMIEQLRLSLETLNSPTDQNQR</sequence>
<dbReference type="SUPFAM" id="SSF53383">
    <property type="entry name" value="PLP-dependent transferases"/>
    <property type="match status" value="1"/>
</dbReference>
<dbReference type="AlphaFoldDB" id="A0A4R5XMB9"/>
<proteinExistence type="inferred from homology"/>
<protein>
    <submittedName>
        <fullName evidence="4">Aminotransferase class III-fold pyridoxal phosphate-dependent enzyme</fullName>
    </submittedName>
</protein>
<dbReference type="GO" id="GO:0008483">
    <property type="term" value="F:transaminase activity"/>
    <property type="evidence" value="ECO:0007669"/>
    <property type="project" value="UniProtKB-KW"/>
</dbReference>
<comment type="caution">
    <text evidence="4">The sequence shown here is derived from an EMBL/GenBank/DDBJ whole genome shotgun (WGS) entry which is preliminary data.</text>
</comment>
<reference evidence="4 5" key="1">
    <citation type="submission" date="2019-03" db="EMBL/GenBank/DDBJ databases">
        <title>Genome Sequencing and Assembly of Various Microbes Isolated from Partially Reclaimed Soil and Acid Mine Drainage (AMD) Site.</title>
        <authorList>
            <person name="Steinbock B."/>
            <person name="Bechtold R."/>
            <person name="Sevigny J.L."/>
            <person name="Thomas D."/>
            <person name="Cuthill L.R."/>
            <person name="Aveiro Johannsen E.J."/>
            <person name="Thomas K."/>
            <person name="Ghosh A."/>
        </authorList>
    </citation>
    <scope>NUCLEOTIDE SEQUENCE [LARGE SCALE GENOMIC DNA]</scope>
    <source>
        <strain evidence="4 5">S-A1</strain>
    </source>
</reference>
<dbReference type="PANTHER" id="PTHR45688">
    <property type="match status" value="1"/>
</dbReference>
<dbReference type="InterPro" id="IPR015424">
    <property type="entry name" value="PyrdxlP-dep_Trfase"/>
</dbReference>
<organism evidence="4 5">
    <name type="scientific">Arthrobacter nitrophenolicus</name>
    <dbReference type="NCBI Taxonomy" id="683150"/>
    <lineage>
        <taxon>Bacteria</taxon>
        <taxon>Bacillati</taxon>
        <taxon>Actinomycetota</taxon>
        <taxon>Actinomycetes</taxon>
        <taxon>Micrococcales</taxon>
        <taxon>Micrococcaceae</taxon>
        <taxon>Arthrobacter</taxon>
    </lineage>
</organism>
<dbReference type="Gene3D" id="3.40.640.10">
    <property type="entry name" value="Type I PLP-dependent aspartate aminotransferase-like (Major domain)"/>
    <property type="match status" value="1"/>
</dbReference>
<dbReference type="InterPro" id="IPR015422">
    <property type="entry name" value="PyrdxlP-dep_Trfase_small"/>
</dbReference>
<dbReference type="InterPro" id="IPR015421">
    <property type="entry name" value="PyrdxlP-dep_Trfase_major"/>
</dbReference>
<evidence type="ECO:0000313" key="4">
    <source>
        <dbReference type="EMBL" id="TDL31597.1"/>
    </source>
</evidence>
<evidence type="ECO:0000313" key="5">
    <source>
        <dbReference type="Proteomes" id="UP000294621"/>
    </source>
</evidence>
<keyword evidence="2 3" id="KW-0663">Pyridoxal phosphate</keyword>
<accession>A0A4R5XMB9</accession>
<dbReference type="RefSeq" id="WP_133352454.1">
    <property type="nucleotide sequence ID" value="NZ_SMZQ01000021.1"/>
</dbReference>
<dbReference type="Gene3D" id="3.90.1150.10">
    <property type="entry name" value="Aspartate Aminotransferase, domain 1"/>
    <property type="match status" value="1"/>
</dbReference>